<dbReference type="EMBL" id="JXCZ01000016">
    <property type="protein sequence ID" value="KOY79334.1"/>
    <property type="molecule type" value="Genomic_DNA"/>
</dbReference>
<keyword evidence="4 5" id="KW-0472">Membrane</keyword>
<dbReference type="PATRIC" id="fig|148814.9.peg.596"/>
<accession>A0A0M9DFK3</accession>
<comment type="caution">
    <text evidence="6">The sequence shown here is derived from an EMBL/GenBank/DDBJ whole genome shotgun (WGS) entry which is preliminary data.</text>
</comment>
<protein>
    <recommendedName>
        <fullName evidence="8">DUF1516 family protein</fullName>
    </recommendedName>
</protein>
<evidence type="ECO:0008006" key="8">
    <source>
        <dbReference type="Google" id="ProtNLM"/>
    </source>
</evidence>
<feature type="transmembrane region" description="Helical" evidence="5">
    <location>
        <begin position="6"/>
        <end position="26"/>
    </location>
</feature>
<name>A0A0M9DFK3_9LACO</name>
<evidence type="ECO:0000256" key="1">
    <source>
        <dbReference type="ARBA" id="ARBA00022475"/>
    </source>
</evidence>
<reference evidence="6 7" key="1">
    <citation type="journal article" date="2015" name="Genome Biol. Evol.">
        <title>Functionally Structured Genomes in Lactobacillus kunkeei Colonizing the Honey Crop and Food Products of Honeybees and Stingless Bees.</title>
        <authorList>
            <person name="Tamarit D."/>
            <person name="Ellegaard K.M."/>
            <person name="Wikander J."/>
            <person name="Olofsson T."/>
            <person name="Vasquez A."/>
            <person name="Andersson S.G."/>
        </authorList>
    </citation>
    <scope>NUCLEOTIDE SEQUENCE [LARGE SCALE GENOMIC DNA]</scope>
    <source>
        <strain evidence="6 7">LAla</strain>
    </source>
</reference>
<proteinExistence type="predicted"/>
<evidence type="ECO:0000256" key="5">
    <source>
        <dbReference type="SAM" id="Phobius"/>
    </source>
</evidence>
<keyword evidence="1" id="KW-1003">Cell membrane</keyword>
<evidence type="ECO:0000313" key="7">
    <source>
        <dbReference type="Proteomes" id="UP000037749"/>
    </source>
</evidence>
<keyword evidence="2 5" id="KW-0812">Transmembrane</keyword>
<dbReference type="AlphaFoldDB" id="A0A0M9DFK3"/>
<feature type="transmembrane region" description="Helical" evidence="5">
    <location>
        <begin position="33"/>
        <end position="52"/>
    </location>
</feature>
<evidence type="ECO:0000256" key="3">
    <source>
        <dbReference type="ARBA" id="ARBA00022989"/>
    </source>
</evidence>
<evidence type="ECO:0000256" key="4">
    <source>
        <dbReference type="ARBA" id="ARBA00023136"/>
    </source>
</evidence>
<gene>
    <name evidence="6" type="ORF">RZ72_08570</name>
</gene>
<keyword evidence="3 5" id="KW-1133">Transmembrane helix</keyword>
<evidence type="ECO:0000256" key="2">
    <source>
        <dbReference type="ARBA" id="ARBA00022692"/>
    </source>
</evidence>
<dbReference type="Pfam" id="PF07457">
    <property type="entry name" value="DUF1516"/>
    <property type="match status" value="1"/>
</dbReference>
<organism evidence="6 7">
    <name type="scientific">Apilactobacillus kunkeei</name>
    <dbReference type="NCBI Taxonomy" id="148814"/>
    <lineage>
        <taxon>Bacteria</taxon>
        <taxon>Bacillati</taxon>
        <taxon>Bacillota</taxon>
        <taxon>Bacilli</taxon>
        <taxon>Lactobacillales</taxon>
        <taxon>Lactobacillaceae</taxon>
        <taxon>Apilactobacillus</taxon>
    </lineage>
</organism>
<dbReference type="InterPro" id="IPR010899">
    <property type="entry name" value="UPF0344"/>
</dbReference>
<feature type="transmembrane region" description="Helical" evidence="5">
    <location>
        <begin position="88"/>
        <end position="109"/>
    </location>
</feature>
<dbReference type="RefSeq" id="WP_053796511.1">
    <property type="nucleotide sequence ID" value="NZ_JXCZ01000016.1"/>
</dbReference>
<sequence>MWASLTLIMLFIYIAVTIIGITRVSVKRVIQWLIASRVIYILIMITQIVITIRVSDHRFYTAIFADVLAILLGGLTELNYTNKQQNHLINFNVIGLIIVIIALIGITIYNVI</sequence>
<evidence type="ECO:0000313" key="6">
    <source>
        <dbReference type="EMBL" id="KOY79334.1"/>
    </source>
</evidence>
<dbReference type="Proteomes" id="UP000037749">
    <property type="component" value="Unassembled WGS sequence"/>
</dbReference>
<feature type="transmembrane region" description="Helical" evidence="5">
    <location>
        <begin position="58"/>
        <end position="76"/>
    </location>
</feature>